<gene>
    <name evidence="2" type="ORF">BT96DRAFT_1006013</name>
</gene>
<evidence type="ECO:0000313" key="3">
    <source>
        <dbReference type="Proteomes" id="UP000799118"/>
    </source>
</evidence>
<feature type="region of interest" description="Disordered" evidence="1">
    <location>
        <begin position="170"/>
        <end position="211"/>
    </location>
</feature>
<dbReference type="Proteomes" id="UP000799118">
    <property type="component" value="Unassembled WGS sequence"/>
</dbReference>
<proteinExistence type="predicted"/>
<feature type="compositionally biased region" description="Acidic residues" evidence="1">
    <location>
        <begin position="171"/>
        <end position="205"/>
    </location>
</feature>
<dbReference type="AlphaFoldDB" id="A0A6A4GLS6"/>
<reference evidence="2" key="1">
    <citation type="journal article" date="2019" name="Environ. Microbiol.">
        <title>Fungal ecological strategies reflected in gene transcription - a case study of two litter decomposers.</title>
        <authorList>
            <person name="Barbi F."/>
            <person name="Kohler A."/>
            <person name="Barry K."/>
            <person name="Baskaran P."/>
            <person name="Daum C."/>
            <person name="Fauchery L."/>
            <person name="Ihrmark K."/>
            <person name="Kuo A."/>
            <person name="LaButti K."/>
            <person name="Lipzen A."/>
            <person name="Morin E."/>
            <person name="Grigoriev I.V."/>
            <person name="Henrissat B."/>
            <person name="Lindahl B."/>
            <person name="Martin F."/>
        </authorList>
    </citation>
    <scope>NUCLEOTIDE SEQUENCE</scope>
    <source>
        <strain evidence="2">JB14</strain>
    </source>
</reference>
<name>A0A6A4GLS6_9AGAR</name>
<dbReference type="OrthoDB" id="3257768at2759"/>
<evidence type="ECO:0000256" key="1">
    <source>
        <dbReference type="SAM" id="MobiDB-lite"/>
    </source>
</evidence>
<sequence length="211" mass="24054">MKAQLLTYHTTNIMYQGMVQKSQVLFQRSQTLIDLSARKYSDAQAALVQIVGEQNVWWKKLQLSDICMLDDCNMAVDMSRKKLGKKSRAEMRAQAAEKEQAENIWVGMHACQKELEHMWKGLGEGGIRGRYMSEGCKAHAQAEQWREEVILVGGGDATLLGDLRVWKMMDEPGESEDAITNDQDNYDNDGDKQEEQEEQEQEEQDSIAGYI</sequence>
<protein>
    <submittedName>
        <fullName evidence="2">Uncharacterized protein</fullName>
    </submittedName>
</protein>
<keyword evidence="3" id="KW-1185">Reference proteome</keyword>
<dbReference type="EMBL" id="ML769872">
    <property type="protein sequence ID" value="KAE9386518.1"/>
    <property type="molecule type" value="Genomic_DNA"/>
</dbReference>
<accession>A0A6A4GLS6</accession>
<evidence type="ECO:0000313" key="2">
    <source>
        <dbReference type="EMBL" id="KAE9386518.1"/>
    </source>
</evidence>
<organism evidence="2 3">
    <name type="scientific">Gymnopus androsaceus JB14</name>
    <dbReference type="NCBI Taxonomy" id="1447944"/>
    <lineage>
        <taxon>Eukaryota</taxon>
        <taxon>Fungi</taxon>
        <taxon>Dikarya</taxon>
        <taxon>Basidiomycota</taxon>
        <taxon>Agaricomycotina</taxon>
        <taxon>Agaricomycetes</taxon>
        <taxon>Agaricomycetidae</taxon>
        <taxon>Agaricales</taxon>
        <taxon>Marasmiineae</taxon>
        <taxon>Omphalotaceae</taxon>
        <taxon>Gymnopus</taxon>
    </lineage>
</organism>